<feature type="transmembrane region" description="Helical" evidence="6">
    <location>
        <begin position="372"/>
        <end position="395"/>
    </location>
</feature>
<evidence type="ECO:0000256" key="6">
    <source>
        <dbReference type="SAM" id="Phobius"/>
    </source>
</evidence>
<keyword evidence="2" id="KW-1003">Cell membrane</keyword>
<dbReference type="RefSeq" id="WP_089080418.1">
    <property type="nucleotide sequence ID" value="NZ_VFPJ01000001.1"/>
</dbReference>
<dbReference type="InterPro" id="IPR050833">
    <property type="entry name" value="Poly_Biosynth_Transport"/>
</dbReference>
<feature type="transmembrane region" description="Helical" evidence="6">
    <location>
        <begin position="401"/>
        <end position="419"/>
    </location>
</feature>
<reference evidence="7 8" key="1">
    <citation type="submission" date="2019-06" db="EMBL/GenBank/DDBJ databases">
        <title>Genomic Encyclopedia of Archaeal and Bacterial Type Strains, Phase II (KMG-II): from individual species to whole genera.</title>
        <authorList>
            <person name="Goeker M."/>
        </authorList>
    </citation>
    <scope>NUCLEOTIDE SEQUENCE [LARGE SCALE GENOMIC DNA]</scope>
    <source>
        <strain evidence="7 8">DSM 24789</strain>
    </source>
</reference>
<feature type="transmembrane region" description="Helical" evidence="6">
    <location>
        <begin position="159"/>
        <end position="177"/>
    </location>
</feature>
<dbReference type="AlphaFoldDB" id="A0A543G7X3"/>
<keyword evidence="5 6" id="KW-0472">Membrane</keyword>
<feature type="transmembrane region" description="Helical" evidence="6">
    <location>
        <begin position="183"/>
        <end position="204"/>
    </location>
</feature>
<evidence type="ECO:0000256" key="5">
    <source>
        <dbReference type="ARBA" id="ARBA00023136"/>
    </source>
</evidence>
<sequence>MKIRHKILQSKLFKVTSLNSISVLIKIVIGIVSSKILAVAVGASGMALIGNFRNFLNVIESISTFGTANGIIKLAATHKKEDDKLKSILSTLLFSTVFLSIFLSFLLFFLANYIQDQIFGSHFNFVSIIRVLALVLPLYALSIVMMAFLNGLGAFKKIIYLNMIGNVLGLVFTIYLVGNWHTYGGLLASIFAPTVLFFIAYYYLNQQINIIKSCKWTFFNSQLLINLLDFSLMSLVSAIGTPIVLLTLRNVVVLQIGLQYAGYWETMTRISNYYMMFITTILSLFFLPKLAAFPSKKDIKKTFMLYYKTLLPVFIIGSVFIYLFRFYIINGLFTSEFQPVENLFLGQLIGDVFKVASLILGYNLLAQKMTKTYIVTELVSLAVMYFSTLFAIQYFGFQGIVIGHCITFVSYFIVLLFVFRKIIFIKNI</sequence>
<dbReference type="Pfam" id="PF13440">
    <property type="entry name" value="Polysacc_synt_3"/>
    <property type="match status" value="1"/>
</dbReference>
<comment type="subcellular location">
    <subcellularLocation>
        <location evidence="1">Cell membrane</location>
        <topology evidence="1">Multi-pass membrane protein</topology>
    </subcellularLocation>
</comment>
<evidence type="ECO:0000256" key="3">
    <source>
        <dbReference type="ARBA" id="ARBA00022692"/>
    </source>
</evidence>
<dbReference type="PANTHER" id="PTHR30250">
    <property type="entry name" value="PST FAMILY PREDICTED COLANIC ACID TRANSPORTER"/>
    <property type="match status" value="1"/>
</dbReference>
<gene>
    <name evidence="7" type="ORF">BC670_3218</name>
</gene>
<proteinExistence type="predicted"/>
<dbReference type="GO" id="GO:0009246">
    <property type="term" value="P:enterobacterial common antigen biosynthetic process"/>
    <property type="evidence" value="ECO:0007669"/>
    <property type="project" value="InterPro"/>
</dbReference>
<evidence type="ECO:0000256" key="1">
    <source>
        <dbReference type="ARBA" id="ARBA00004651"/>
    </source>
</evidence>
<feature type="transmembrane region" description="Helical" evidence="6">
    <location>
        <begin position="21"/>
        <end position="49"/>
    </location>
</feature>
<feature type="transmembrane region" description="Helical" evidence="6">
    <location>
        <begin position="55"/>
        <end position="76"/>
    </location>
</feature>
<evidence type="ECO:0000256" key="2">
    <source>
        <dbReference type="ARBA" id="ARBA00022475"/>
    </source>
</evidence>
<feature type="transmembrane region" description="Helical" evidence="6">
    <location>
        <begin position="131"/>
        <end position="152"/>
    </location>
</feature>
<comment type="caution">
    <text evidence="7">The sequence shown here is derived from an EMBL/GenBank/DDBJ whole genome shotgun (WGS) entry which is preliminary data.</text>
</comment>
<dbReference type="GO" id="GO:0005886">
    <property type="term" value="C:plasma membrane"/>
    <property type="evidence" value="ECO:0007669"/>
    <property type="project" value="UniProtKB-SubCell"/>
</dbReference>
<accession>A0A543G7X3</accession>
<keyword evidence="3 6" id="KW-0812">Transmembrane</keyword>
<dbReference type="EMBL" id="VFPJ01000001">
    <property type="protein sequence ID" value="TQM42182.1"/>
    <property type="molecule type" value="Genomic_DNA"/>
</dbReference>
<name>A0A543G7X3_9FLAO</name>
<evidence type="ECO:0000313" key="8">
    <source>
        <dbReference type="Proteomes" id="UP000320773"/>
    </source>
</evidence>
<feature type="transmembrane region" description="Helical" evidence="6">
    <location>
        <begin position="88"/>
        <end position="111"/>
    </location>
</feature>
<protein>
    <submittedName>
        <fullName evidence="7">Na+-driven multidrug efflux pump</fullName>
    </submittedName>
</protein>
<dbReference type="CDD" id="cd13125">
    <property type="entry name" value="MATE_like_10"/>
    <property type="match status" value="1"/>
</dbReference>
<dbReference type="Proteomes" id="UP000320773">
    <property type="component" value="Unassembled WGS sequence"/>
</dbReference>
<feature type="transmembrane region" description="Helical" evidence="6">
    <location>
        <begin position="273"/>
        <end position="293"/>
    </location>
</feature>
<feature type="transmembrane region" description="Helical" evidence="6">
    <location>
        <begin position="344"/>
        <end position="365"/>
    </location>
</feature>
<dbReference type="InterPro" id="IPR044550">
    <property type="entry name" value="WzxE"/>
</dbReference>
<dbReference type="PANTHER" id="PTHR30250:SF30">
    <property type="entry name" value="LIPID III FLIPPASE"/>
    <property type="match status" value="1"/>
</dbReference>
<feature type="transmembrane region" description="Helical" evidence="6">
    <location>
        <begin position="224"/>
        <end position="248"/>
    </location>
</feature>
<keyword evidence="4 6" id="KW-1133">Transmembrane helix</keyword>
<evidence type="ECO:0000313" key="7">
    <source>
        <dbReference type="EMBL" id="TQM42182.1"/>
    </source>
</evidence>
<feature type="transmembrane region" description="Helical" evidence="6">
    <location>
        <begin position="305"/>
        <end position="324"/>
    </location>
</feature>
<evidence type="ECO:0000256" key="4">
    <source>
        <dbReference type="ARBA" id="ARBA00022989"/>
    </source>
</evidence>
<organism evidence="7 8">
    <name type="scientific">Flavobacterium branchiophilum</name>
    <dbReference type="NCBI Taxonomy" id="55197"/>
    <lineage>
        <taxon>Bacteria</taxon>
        <taxon>Pseudomonadati</taxon>
        <taxon>Bacteroidota</taxon>
        <taxon>Flavobacteriia</taxon>
        <taxon>Flavobacteriales</taxon>
        <taxon>Flavobacteriaceae</taxon>
        <taxon>Flavobacterium</taxon>
    </lineage>
</organism>